<keyword evidence="1" id="KW-0472">Membrane</keyword>
<evidence type="ECO:0000313" key="3">
    <source>
        <dbReference type="Proteomes" id="UP000091857"/>
    </source>
</evidence>
<proteinExistence type="predicted"/>
<dbReference type="AlphaFoldDB" id="A0A2C9UDX4"/>
<evidence type="ECO:0000256" key="1">
    <source>
        <dbReference type="SAM" id="Phobius"/>
    </source>
</evidence>
<accession>A0A2C9UDX4</accession>
<keyword evidence="1" id="KW-1133">Transmembrane helix</keyword>
<protein>
    <submittedName>
        <fullName evidence="2">Uncharacterized protein</fullName>
    </submittedName>
</protein>
<organism evidence="2 3">
    <name type="scientific">Manihot esculenta</name>
    <name type="common">Cassava</name>
    <name type="synonym">Jatropha manihot</name>
    <dbReference type="NCBI Taxonomy" id="3983"/>
    <lineage>
        <taxon>Eukaryota</taxon>
        <taxon>Viridiplantae</taxon>
        <taxon>Streptophyta</taxon>
        <taxon>Embryophyta</taxon>
        <taxon>Tracheophyta</taxon>
        <taxon>Spermatophyta</taxon>
        <taxon>Magnoliopsida</taxon>
        <taxon>eudicotyledons</taxon>
        <taxon>Gunneridae</taxon>
        <taxon>Pentapetalae</taxon>
        <taxon>rosids</taxon>
        <taxon>fabids</taxon>
        <taxon>Malpighiales</taxon>
        <taxon>Euphorbiaceae</taxon>
        <taxon>Crotonoideae</taxon>
        <taxon>Manihoteae</taxon>
        <taxon>Manihot</taxon>
    </lineage>
</organism>
<dbReference type="Proteomes" id="UP000091857">
    <property type="component" value="Chromosome 15"/>
</dbReference>
<dbReference type="Gramene" id="Manes.15G079400.1.v8.1">
    <property type="protein sequence ID" value="Manes.15G079400.1.v8.1.CDS"/>
    <property type="gene ID" value="Manes.15G079400.v8.1"/>
</dbReference>
<dbReference type="PANTHER" id="PTHR33625">
    <property type="entry name" value="OS08G0179900 PROTEIN"/>
    <property type="match status" value="1"/>
</dbReference>
<dbReference type="OrthoDB" id="659599at2759"/>
<reference evidence="3" key="1">
    <citation type="journal article" date="2016" name="Nat. Biotechnol.">
        <title>Sequencing wild and cultivated cassava and related species reveals extensive interspecific hybridization and genetic diversity.</title>
        <authorList>
            <person name="Bredeson J.V."/>
            <person name="Lyons J.B."/>
            <person name="Prochnik S.E."/>
            <person name="Wu G.A."/>
            <person name="Ha C.M."/>
            <person name="Edsinger-Gonzales E."/>
            <person name="Grimwood J."/>
            <person name="Schmutz J."/>
            <person name="Rabbi I.Y."/>
            <person name="Egesi C."/>
            <person name="Nauluvula P."/>
            <person name="Lebot V."/>
            <person name="Ndunguru J."/>
            <person name="Mkamilo G."/>
            <person name="Bart R.S."/>
            <person name="Setter T.L."/>
            <person name="Gleadow R.M."/>
            <person name="Kulakow P."/>
            <person name="Ferguson M.E."/>
            <person name="Rounsley S."/>
            <person name="Rokhsar D.S."/>
        </authorList>
    </citation>
    <scope>NUCLEOTIDE SEQUENCE [LARGE SCALE GENOMIC DNA]</scope>
    <source>
        <strain evidence="3">cv. AM560-2</strain>
    </source>
</reference>
<keyword evidence="1" id="KW-0812">Transmembrane</keyword>
<dbReference type="EMBL" id="CM004401">
    <property type="protein sequence ID" value="OAY28593.1"/>
    <property type="molecule type" value="Genomic_DNA"/>
</dbReference>
<comment type="caution">
    <text evidence="2">The sequence shown here is derived from an EMBL/GenBank/DDBJ whole genome shotgun (WGS) entry which is preliminary data.</text>
</comment>
<dbReference type="STRING" id="3983.A0A2C9UDX4"/>
<evidence type="ECO:0000313" key="2">
    <source>
        <dbReference type="EMBL" id="OAY28593.1"/>
    </source>
</evidence>
<sequence>MGGGATMRAAAKIAGVGVVNSGIRGAVSAVPSPAEQSVRNASRPVSAVLSSLHTGTAGGVEIAGVQRPSWEIDDWEFAGGEEELLLESKDPIPRVVFGPAPSLQEAKSATAELKDALEKVYVSSSPYPESGGSFGGDQLSRQPLLTNSDYLQNKSCITCEPTATSASSNAVKAFALLNENPQAQSVVASIAADPNVWDAVMKNESLLEFLESQKIKSDADAESQDLGSPRKFAELSDGVSEAGIFENGSKDIFEDIKHTVVEMMNNISSFVHHIFGFSSAENTSATADGNSRSSFIDNTLGASFMALAVMAIVMVVMKRG</sequence>
<dbReference type="OMA" id="HEDNHEI"/>
<name>A0A2C9UDX4_MANES</name>
<dbReference type="PANTHER" id="PTHR33625:SF4">
    <property type="entry name" value="OS08G0179900 PROTEIN"/>
    <property type="match status" value="1"/>
</dbReference>
<gene>
    <name evidence="2" type="ORF">MANES_15G079400v8</name>
</gene>
<feature type="transmembrane region" description="Helical" evidence="1">
    <location>
        <begin position="300"/>
        <end position="317"/>
    </location>
</feature>
<keyword evidence="3" id="KW-1185">Reference proteome</keyword>